<dbReference type="Ensembl" id="ENSECAT00000134683.1">
    <property type="protein sequence ID" value="ENSECAP00000072872.1"/>
    <property type="gene ID" value="ENSECAG00000054714.1"/>
</dbReference>
<keyword evidence="1" id="KW-0472">Membrane</keyword>
<feature type="transmembrane region" description="Helical" evidence="1">
    <location>
        <begin position="48"/>
        <end position="69"/>
    </location>
</feature>
<reference evidence="2" key="3">
    <citation type="submission" date="2025-09" db="UniProtKB">
        <authorList>
            <consortium name="Ensembl"/>
        </authorList>
    </citation>
    <scope>IDENTIFICATION</scope>
    <source>
        <strain evidence="2">Thoroughbred</strain>
    </source>
</reference>
<keyword evidence="1" id="KW-1133">Transmembrane helix</keyword>
<feature type="transmembrane region" description="Helical" evidence="1">
    <location>
        <begin position="12"/>
        <end position="36"/>
    </location>
</feature>
<dbReference type="AlphaFoldDB" id="A0A9L0SFT9"/>
<sequence>MFIGHLYIFGKMFISSTHFLIGPFVFLLFSCVSSLYIMEINPLSDIGFANIFSQLIGCLFVLILVSFALQKLFSLMKSHLFIFSFVSLV</sequence>
<evidence type="ECO:0000313" key="2">
    <source>
        <dbReference type="Ensembl" id="ENSECAP00000072872.1"/>
    </source>
</evidence>
<accession>A0A9L0SFT9</accession>
<dbReference type="Proteomes" id="UP000002281">
    <property type="component" value="Chromosome 16"/>
</dbReference>
<organism evidence="2 3">
    <name type="scientific">Equus caballus</name>
    <name type="common">Horse</name>
    <dbReference type="NCBI Taxonomy" id="9796"/>
    <lineage>
        <taxon>Eukaryota</taxon>
        <taxon>Metazoa</taxon>
        <taxon>Chordata</taxon>
        <taxon>Craniata</taxon>
        <taxon>Vertebrata</taxon>
        <taxon>Euteleostomi</taxon>
        <taxon>Mammalia</taxon>
        <taxon>Eutheria</taxon>
        <taxon>Laurasiatheria</taxon>
        <taxon>Perissodactyla</taxon>
        <taxon>Equidae</taxon>
        <taxon>Equus</taxon>
    </lineage>
</organism>
<proteinExistence type="predicted"/>
<reference evidence="2 3" key="1">
    <citation type="journal article" date="2009" name="Science">
        <title>Genome sequence, comparative analysis, and population genetics of the domestic horse.</title>
        <authorList>
            <consortium name="Broad Institute Genome Sequencing Platform"/>
            <consortium name="Broad Institute Whole Genome Assembly Team"/>
            <person name="Wade C.M."/>
            <person name="Giulotto E."/>
            <person name="Sigurdsson S."/>
            <person name="Zoli M."/>
            <person name="Gnerre S."/>
            <person name="Imsland F."/>
            <person name="Lear T.L."/>
            <person name="Adelson D.L."/>
            <person name="Bailey E."/>
            <person name="Bellone R.R."/>
            <person name="Bloecker H."/>
            <person name="Distl O."/>
            <person name="Edgar R.C."/>
            <person name="Garber M."/>
            <person name="Leeb T."/>
            <person name="Mauceli E."/>
            <person name="MacLeod J.N."/>
            <person name="Penedo M.C.T."/>
            <person name="Raison J.M."/>
            <person name="Sharpe T."/>
            <person name="Vogel J."/>
            <person name="Andersson L."/>
            <person name="Antczak D.F."/>
            <person name="Biagi T."/>
            <person name="Binns M.M."/>
            <person name="Chowdhary B.P."/>
            <person name="Coleman S.J."/>
            <person name="Della Valle G."/>
            <person name="Fryc S."/>
            <person name="Guerin G."/>
            <person name="Hasegawa T."/>
            <person name="Hill E.W."/>
            <person name="Jurka J."/>
            <person name="Kiialainen A."/>
            <person name="Lindgren G."/>
            <person name="Liu J."/>
            <person name="Magnani E."/>
            <person name="Mickelson J.R."/>
            <person name="Murray J."/>
            <person name="Nergadze S.G."/>
            <person name="Onofrio R."/>
            <person name="Pedroni S."/>
            <person name="Piras M.F."/>
            <person name="Raudsepp T."/>
            <person name="Rocchi M."/>
            <person name="Roeed K.H."/>
            <person name="Ryder O.A."/>
            <person name="Searle S."/>
            <person name="Skow L."/>
            <person name="Swinburne J.E."/>
            <person name="Syvaenen A.C."/>
            <person name="Tozaki T."/>
            <person name="Valberg S.J."/>
            <person name="Vaudin M."/>
            <person name="White J.R."/>
            <person name="Zody M.C."/>
            <person name="Lander E.S."/>
            <person name="Lindblad-Toh K."/>
        </authorList>
    </citation>
    <scope>NUCLEOTIDE SEQUENCE [LARGE SCALE GENOMIC DNA]</scope>
    <source>
        <strain evidence="2 3">Thoroughbred</strain>
    </source>
</reference>
<evidence type="ECO:0000256" key="1">
    <source>
        <dbReference type="SAM" id="Phobius"/>
    </source>
</evidence>
<protein>
    <submittedName>
        <fullName evidence="2">Uncharacterized protein</fullName>
    </submittedName>
</protein>
<name>A0A9L0SFT9_HORSE</name>
<keyword evidence="3" id="KW-1185">Reference proteome</keyword>
<evidence type="ECO:0000313" key="3">
    <source>
        <dbReference type="Proteomes" id="UP000002281"/>
    </source>
</evidence>
<keyword evidence="1" id="KW-0812">Transmembrane</keyword>
<dbReference type="GeneTree" id="ENSGT01130000278724"/>
<reference evidence="2" key="2">
    <citation type="submission" date="2025-08" db="UniProtKB">
        <authorList>
            <consortium name="Ensembl"/>
        </authorList>
    </citation>
    <scope>IDENTIFICATION</scope>
    <source>
        <strain evidence="2">Thoroughbred</strain>
    </source>
</reference>